<organism evidence="1">
    <name type="scientific">marine sediment metagenome</name>
    <dbReference type="NCBI Taxonomy" id="412755"/>
    <lineage>
        <taxon>unclassified sequences</taxon>
        <taxon>metagenomes</taxon>
        <taxon>ecological metagenomes</taxon>
    </lineage>
</organism>
<accession>A0A0F9AM36</accession>
<gene>
    <name evidence="1" type="ORF">LCGC14_2895630</name>
</gene>
<comment type="caution">
    <text evidence="1">The sequence shown here is derived from an EMBL/GenBank/DDBJ whole genome shotgun (WGS) entry which is preliminary data.</text>
</comment>
<dbReference type="AlphaFoldDB" id="A0A0F9AM36"/>
<reference evidence="1" key="1">
    <citation type="journal article" date="2015" name="Nature">
        <title>Complex archaea that bridge the gap between prokaryotes and eukaryotes.</title>
        <authorList>
            <person name="Spang A."/>
            <person name="Saw J.H."/>
            <person name="Jorgensen S.L."/>
            <person name="Zaremba-Niedzwiedzka K."/>
            <person name="Martijn J."/>
            <person name="Lind A.E."/>
            <person name="van Eijk R."/>
            <person name="Schleper C."/>
            <person name="Guy L."/>
            <person name="Ettema T.J."/>
        </authorList>
    </citation>
    <scope>NUCLEOTIDE SEQUENCE</scope>
</reference>
<protein>
    <submittedName>
        <fullName evidence="1">Uncharacterized protein</fullName>
    </submittedName>
</protein>
<proteinExistence type="predicted"/>
<name>A0A0F9AM36_9ZZZZ</name>
<dbReference type="EMBL" id="LAZR01056866">
    <property type="protein sequence ID" value="KKK73261.1"/>
    <property type="molecule type" value="Genomic_DNA"/>
</dbReference>
<sequence length="82" mass="9478">MTETKVEYLVRTSTPVRQKEHECKNCLSTYGREVRNGEYLLVGGLLIMKTWAICAKCGTPVDWNNNDRHMRYITNSAKARAR</sequence>
<evidence type="ECO:0000313" key="1">
    <source>
        <dbReference type="EMBL" id="KKK73261.1"/>
    </source>
</evidence>